<dbReference type="InterPro" id="IPR036745">
    <property type="entry name" value="PolIII_theta_sf"/>
</dbReference>
<dbReference type="GO" id="GO:0006260">
    <property type="term" value="P:DNA replication"/>
    <property type="evidence" value="ECO:0007669"/>
    <property type="project" value="InterPro"/>
</dbReference>
<evidence type="ECO:0000313" key="2">
    <source>
        <dbReference type="Proteomes" id="UP000254079"/>
    </source>
</evidence>
<organism evidence="1 2">
    <name type="scientific">Escherichia coli</name>
    <dbReference type="NCBI Taxonomy" id="562"/>
    <lineage>
        <taxon>Bacteria</taxon>
        <taxon>Pseudomonadati</taxon>
        <taxon>Pseudomonadota</taxon>
        <taxon>Gammaproteobacteria</taxon>
        <taxon>Enterobacterales</taxon>
        <taxon>Enterobacteriaceae</taxon>
        <taxon>Escherichia</taxon>
    </lineage>
</organism>
<reference evidence="1 2" key="1">
    <citation type="submission" date="2018-06" db="EMBL/GenBank/DDBJ databases">
        <authorList>
            <consortium name="Pathogen Informatics"/>
            <person name="Doyle S."/>
        </authorList>
    </citation>
    <scope>NUCLEOTIDE SEQUENCE [LARGE SCALE GENOMIC DNA]</scope>
    <source>
        <strain evidence="1 2">NCTC8622</strain>
    </source>
</reference>
<keyword evidence="1" id="KW-0808">Transferase</keyword>
<dbReference type="GO" id="GO:0003887">
    <property type="term" value="F:DNA-directed DNA polymerase activity"/>
    <property type="evidence" value="ECO:0007669"/>
    <property type="project" value="UniProtKB-EC"/>
</dbReference>
<dbReference type="SUPFAM" id="SSF46575">
    <property type="entry name" value="DNA polymerase III theta subunit-like"/>
    <property type="match status" value="1"/>
</dbReference>
<protein>
    <submittedName>
        <fullName evidence="1">DNA polymerase III subunit theta</fullName>
        <ecNumber evidence="1">2.7.7.7</ecNumber>
    </submittedName>
</protein>
<name>A0A376U8T2_ECOLX</name>
<proteinExistence type="predicted"/>
<sequence>MSIWRRPGVAFKERYNMPVIAEAVEREQPEHLRSWFRERLIAHRLASVNLSRLPYEPKLK</sequence>
<dbReference type="EMBL" id="UGCP01000002">
    <property type="protein sequence ID" value="STI85692.1"/>
    <property type="molecule type" value="Genomic_DNA"/>
</dbReference>
<evidence type="ECO:0000313" key="1">
    <source>
        <dbReference type="EMBL" id="STI85692.1"/>
    </source>
</evidence>
<dbReference type="GO" id="GO:0003677">
    <property type="term" value="F:DNA binding"/>
    <property type="evidence" value="ECO:0007669"/>
    <property type="project" value="InterPro"/>
</dbReference>
<dbReference type="Proteomes" id="UP000254079">
    <property type="component" value="Unassembled WGS sequence"/>
</dbReference>
<dbReference type="NCBIfam" id="NF008207">
    <property type="entry name" value="PRK10969.1"/>
    <property type="match status" value="1"/>
</dbReference>
<dbReference type="AlphaFoldDB" id="A0A376U8T2"/>
<keyword evidence="1" id="KW-0548">Nucleotidyltransferase</keyword>
<dbReference type="Gene3D" id="1.20.58.250">
    <property type="entry name" value="DNA polymerase III-theta"/>
    <property type="match status" value="1"/>
</dbReference>
<accession>A0A376U8T2</accession>
<gene>
    <name evidence="1" type="primary">holE_1</name>
    <name evidence="1" type="ORF">NCTC8622_04795</name>
</gene>
<dbReference type="Pfam" id="PF06440">
    <property type="entry name" value="DNA_pol3_theta"/>
    <property type="match status" value="1"/>
</dbReference>
<dbReference type="EC" id="2.7.7.7" evidence="1"/>
<dbReference type="InterPro" id="IPR009052">
    <property type="entry name" value="DNA_pol_III_theta_bac"/>
</dbReference>